<proteinExistence type="predicted"/>
<organism evidence="2 3">
    <name type="scientific">Siculibacillus lacustris</name>
    <dbReference type="NCBI Taxonomy" id="1549641"/>
    <lineage>
        <taxon>Bacteria</taxon>
        <taxon>Pseudomonadati</taxon>
        <taxon>Pseudomonadota</taxon>
        <taxon>Alphaproteobacteria</taxon>
        <taxon>Hyphomicrobiales</taxon>
        <taxon>Ancalomicrobiaceae</taxon>
        <taxon>Siculibacillus</taxon>
    </lineage>
</organism>
<dbReference type="AlphaFoldDB" id="A0A4Q9VI19"/>
<keyword evidence="1" id="KW-0732">Signal</keyword>
<evidence type="ECO:0000313" key="3">
    <source>
        <dbReference type="Proteomes" id="UP000292781"/>
    </source>
</evidence>
<protein>
    <submittedName>
        <fullName evidence="2">Uncharacterized protein</fullName>
    </submittedName>
</protein>
<evidence type="ECO:0000313" key="2">
    <source>
        <dbReference type="EMBL" id="TBW34840.1"/>
    </source>
</evidence>
<dbReference type="Proteomes" id="UP000292781">
    <property type="component" value="Unassembled WGS sequence"/>
</dbReference>
<keyword evidence="3" id="KW-1185">Reference proteome</keyword>
<comment type="caution">
    <text evidence="2">The sequence shown here is derived from an EMBL/GenBank/DDBJ whole genome shotgun (WGS) entry which is preliminary data.</text>
</comment>
<gene>
    <name evidence="2" type="ORF">EYW49_17220</name>
</gene>
<sequence>MKIQSPAIVAIGFVASLGTALAGPLAPAVALMPIAQTTRIAPPIVESRPTVTLVPAASPTDAARAVVERTLFR</sequence>
<accession>A0A4Q9VI19</accession>
<name>A0A4Q9VI19_9HYPH</name>
<dbReference type="RefSeq" id="WP_131310866.1">
    <property type="nucleotide sequence ID" value="NZ_SJFN01000030.1"/>
</dbReference>
<feature type="signal peptide" evidence="1">
    <location>
        <begin position="1"/>
        <end position="22"/>
    </location>
</feature>
<feature type="chain" id="PRO_5020739157" evidence="1">
    <location>
        <begin position="23"/>
        <end position="73"/>
    </location>
</feature>
<dbReference type="EMBL" id="SJFN01000030">
    <property type="protein sequence ID" value="TBW34840.1"/>
    <property type="molecule type" value="Genomic_DNA"/>
</dbReference>
<evidence type="ECO:0000256" key="1">
    <source>
        <dbReference type="SAM" id="SignalP"/>
    </source>
</evidence>
<reference evidence="2 3" key="1">
    <citation type="submission" date="2019-02" db="EMBL/GenBank/DDBJ databases">
        <title>Siculibacillus lacustris gen. nov., sp. nov., a new rosette-forming bacterium isolated from a freshwater crater lake (Lake St. Ana, Romania).</title>
        <authorList>
            <person name="Felfoldi T."/>
            <person name="Marton Z."/>
            <person name="Szabo A."/>
            <person name="Mentes A."/>
            <person name="Boka K."/>
            <person name="Marialigeti K."/>
            <person name="Mathe I."/>
            <person name="Koncz M."/>
            <person name="Schumann P."/>
            <person name="Toth E."/>
        </authorList>
    </citation>
    <scope>NUCLEOTIDE SEQUENCE [LARGE SCALE GENOMIC DNA]</scope>
    <source>
        <strain evidence="2 3">SA-279</strain>
    </source>
</reference>